<feature type="domain" description="CARD" evidence="2">
    <location>
        <begin position="65"/>
        <end position="139"/>
    </location>
</feature>
<keyword evidence="1" id="KW-0812">Transmembrane</keyword>
<evidence type="ECO:0000259" key="2">
    <source>
        <dbReference type="Pfam" id="PF00619"/>
    </source>
</evidence>
<dbReference type="OrthoDB" id="6161424at2759"/>
<dbReference type="EMBL" id="AMQN01005673">
    <property type="status" value="NOT_ANNOTATED_CDS"/>
    <property type="molecule type" value="Genomic_DNA"/>
</dbReference>
<dbReference type="CDD" id="cd01671">
    <property type="entry name" value="CARD"/>
    <property type="match status" value="1"/>
</dbReference>
<dbReference type="InterPro" id="IPR011029">
    <property type="entry name" value="DEATH-like_dom_sf"/>
</dbReference>
<evidence type="ECO:0000313" key="5">
    <source>
        <dbReference type="Proteomes" id="UP000014760"/>
    </source>
</evidence>
<proteinExistence type="predicted"/>
<organism evidence="3">
    <name type="scientific">Capitella teleta</name>
    <name type="common">Polychaete worm</name>
    <dbReference type="NCBI Taxonomy" id="283909"/>
    <lineage>
        <taxon>Eukaryota</taxon>
        <taxon>Metazoa</taxon>
        <taxon>Spiralia</taxon>
        <taxon>Lophotrochozoa</taxon>
        <taxon>Annelida</taxon>
        <taxon>Polychaeta</taxon>
        <taxon>Sedentaria</taxon>
        <taxon>Scolecida</taxon>
        <taxon>Capitellidae</taxon>
        <taxon>Capitella</taxon>
    </lineage>
</organism>
<dbReference type="Gene3D" id="1.10.533.10">
    <property type="entry name" value="Death Domain, Fas"/>
    <property type="match status" value="1"/>
</dbReference>
<reference evidence="4" key="3">
    <citation type="submission" date="2015-06" db="UniProtKB">
        <authorList>
            <consortium name="EnsemblMetazoa"/>
        </authorList>
    </citation>
    <scope>IDENTIFICATION</scope>
</reference>
<dbReference type="EMBL" id="KB296524">
    <property type="protein sequence ID" value="ELU11663.1"/>
    <property type="molecule type" value="Genomic_DNA"/>
</dbReference>
<dbReference type="HOGENOM" id="CLU_631991_0_0_1"/>
<dbReference type="Proteomes" id="UP000014760">
    <property type="component" value="Unassembled WGS sequence"/>
</dbReference>
<dbReference type="EnsemblMetazoa" id="CapteT209010">
    <property type="protein sequence ID" value="CapteP209010"/>
    <property type="gene ID" value="CapteG209010"/>
</dbReference>
<dbReference type="EMBL" id="AMQN01005672">
    <property type="status" value="NOT_ANNOTATED_CDS"/>
    <property type="molecule type" value="Genomic_DNA"/>
</dbReference>
<gene>
    <name evidence="3" type="ORF">CAPTEDRAFT_209010</name>
</gene>
<evidence type="ECO:0000313" key="4">
    <source>
        <dbReference type="EnsemblMetazoa" id="CapteP209010"/>
    </source>
</evidence>
<dbReference type="Pfam" id="PF00619">
    <property type="entry name" value="CARD"/>
    <property type="match status" value="1"/>
</dbReference>
<evidence type="ECO:0000256" key="1">
    <source>
        <dbReference type="SAM" id="Phobius"/>
    </source>
</evidence>
<keyword evidence="1" id="KW-0472">Membrane</keyword>
<feature type="transmembrane region" description="Helical" evidence="1">
    <location>
        <begin position="20"/>
        <end position="44"/>
    </location>
</feature>
<name>R7UYN9_CAPTE</name>
<dbReference type="InterPro" id="IPR001315">
    <property type="entry name" value="CARD"/>
</dbReference>
<reference evidence="5" key="1">
    <citation type="submission" date="2012-12" db="EMBL/GenBank/DDBJ databases">
        <authorList>
            <person name="Hellsten U."/>
            <person name="Grimwood J."/>
            <person name="Chapman J.A."/>
            <person name="Shapiro H."/>
            <person name="Aerts A."/>
            <person name="Otillar R.P."/>
            <person name="Terry A.Y."/>
            <person name="Boore J.L."/>
            <person name="Simakov O."/>
            <person name="Marletaz F."/>
            <person name="Cho S.-J."/>
            <person name="Edsinger-Gonzales E."/>
            <person name="Havlak P."/>
            <person name="Kuo D.-H."/>
            <person name="Larsson T."/>
            <person name="Lv J."/>
            <person name="Arendt D."/>
            <person name="Savage R."/>
            <person name="Osoegawa K."/>
            <person name="de Jong P."/>
            <person name="Lindberg D.R."/>
            <person name="Seaver E.C."/>
            <person name="Weisblat D.A."/>
            <person name="Putnam N.H."/>
            <person name="Grigoriev I.V."/>
            <person name="Rokhsar D.S."/>
        </authorList>
    </citation>
    <scope>NUCLEOTIDE SEQUENCE</scope>
    <source>
        <strain evidence="5">I ESC-2004</strain>
    </source>
</reference>
<sequence>MCDSPMQHMISNTAVKVARLSVILATGVLIMKCILALPLAQIALSHILSSFSRSTMSKNHLVIINDRNHDFVTSFNLNGGLWSKLRQAGIVNKIAEAKIRHNKIEHDQKRALLDYMATRPQSDYNAFIQCLYDDNQPDTAFRFACPTFHPVDLSEKFDLMYAYVERRLRVTGSRNWLVLSSEMADGDILRHKAVLLTFRYNFLQDKLKYFDWTFVIEGYDEHQRLEHVKRYADHNKIDSAPFARMLNEQNVRDLYNNSLNLTLLCILREEDTQVSSTRTELYTLIHNIIRRKASERMDSTPKKVEDLLLRPLYNLAFETYQKNDWVDAFDGRPYPGADWVDALDGRPYAGAGWVGALNGRPYPGAGWVDALAGRPYPGAGWAVVEAALVHLSIQSCHMEEVGWYLYGKACIHTTNDYGEENQASYDDPYNGTPE</sequence>
<keyword evidence="5" id="KW-1185">Reference proteome</keyword>
<reference evidence="3 5" key="2">
    <citation type="journal article" date="2013" name="Nature">
        <title>Insights into bilaterian evolution from three spiralian genomes.</title>
        <authorList>
            <person name="Simakov O."/>
            <person name="Marletaz F."/>
            <person name="Cho S.J."/>
            <person name="Edsinger-Gonzales E."/>
            <person name="Havlak P."/>
            <person name="Hellsten U."/>
            <person name="Kuo D.H."/>
            <person name="Larsson T."/>
            <person name="Lv J."/>
            <person name="Arendt D."/>
            <person name="Savage R."/>
            <person name="Osoegawa K."/>
            <person name="de Jong P."/>
            <person name="Grimwood J."/>
            <person name="Chapman J.A."/>
            <person name="Shapiro H."/>
            <person name="Aerts A."/>
            <person name="Otillar R.P."/>
            <person name="Terry A.Y."/>
            <person name="Boore J.L."/>
            <person name="Grigoriev I.V."/>
            <person name="Lindberg D.R."/>
            <person name="Seaver E.C."/>
            <person name="Weisblat D.A."/>
            <person name="Putnam N.H."/>
            <person name="Rokhsar D.S."/>
        </authorList>
    </citation>
    <scope>NUCLEOTIDE SEQUENCE</scope>
    <source>
        <strain evidence="3 5">I ESC-2004</strain>
    </source>
</reference>
<keyword evidence="1" id="KW-1133">Transmembrane helix</keyword>
<dbReference type="SUPFAM" id="SSF47986">
    <property type="entry name" value="DEATH domain"/>
    <property type="match status" value="1"/>
</dbReference>
<accession>R7UYN9</accession>
<evidence type="ECO:0000313" key="3">
    <source>
        <dbReference type="EMBL" id="ELU11663.1"/>
    </source>
</evidence>
<protein>
    <recommendedName>
        <fullName evidence="2">CARD domain-containing protein</fullName>
    </recommendedName>
</protein>
<dbReference type="AlphaFoldDB" id="R7UYN9"/>
<dbReference type="GO" id="GO:0042981">
    <property type="term" value="P:regulation of apoptotic process"/>
    <property type="evidence" value="ECO:0007669"/>
    <property type="project" value="InterPro"/>
</dbReference>